<evidence type="ECO:0000313" key="3">
    <source>
        <dbReference type="Proteomes" id="UP001143480"/>
    </source>
</evidence>
<dbReference type="EMBL" id="BSFP01000011">
    <property type="protein sequence ID" value="GLL00798.1"/>
    <property type="molecule type" value="Genomic_DNA"/>
</dbReference>
<evidence type="ECO:0000313" key="2">
    <source>
        <dbReference type="EMBL" id="GLL00798.1"/>
    </source>
</evidence>
<feature type="compositionally biased region" description="Basic and acidic residues" evidence="1">
    <location>
        <begin position="77"/>
        <end position="97"/>
    </location>
</feature>
<accession>A0A9W6KGJ9</accession>
<organism evidence="2 3">
    <name type="scientific">Dactylosporangium matsuzakiense</name>
    <dbReference type="NCBI Taxonomy" id="53360"/>
    <lineage>
        <taxon>Bacteria</taxon>
        <taxon>Bacillati</taxon>
        <taxon>Actinomycetota</taxon>
        <taxon>Actinomycetes</taxon>
        <taxon>Micromonosporales</taxon>
        <taxon>Micromonosporaceae</taxon>
        <taxon>Dactylosporangium</taxon>
    </lineage>
</organism>
<protein>
    <submittedName>
        <fullName evidence="2">Uncharacterized protein</fullName>
    </submittedName>
</protein>
<proteinExistence type="predicted"/>
<sequence length="141" mass="15030">MAANAGPAALPKTTTLADSAARPAFTERRVTRGRRLGRGFNLDWAGIPSPVSVHSRAQTCTRQTNANTLRNLAITLSEDHRNADSAPDRPERADTPRRPGRSRRPQTTAGHDGGAGHDARLLGRARAPVVRVGSRDPSALA</sequence>
<name>A0A9W6KGJ9_9ACTN</name>
<dbReference type="Proteomes" id="UP001143480">
    <property type="component" value="Unassembled WGS sequence"/>
</dbReference>
<dbReference type="AlphaFoldDB" id="A0A9W6KGJ9"/>
<reference evidence="2" key="2">
    <citation type="submission" date="2023-01" db="EMBL/GenBank/DDBJ databases">
        <authorList>
            <person name="Sun Q."/>
            <person name="Evtushenko L."/>
        </authorList>
    </citation>
    <scope>NUCLEOTIDE SEQUENCE</scope>
    <source>
        <strain evidence="2">VKM Ac-1321</strain>
    </source>
</reference>
<evidence type="ECO:0000256" key="1">
    <source>
        <dbReference type="SAM" id="MobiDB-lite"/>
    </source>
</evidence>
<reference evidence="2" key="1">
    <citation type="journal article" date="2014" name="Int. J. Syst. Evol. Microbiol.">
        <title>Complete genome sequence of Corynebacterium casei LMG S-19264T (=DSM 44701T), isolated from a smear-ripened cheese.</title>
        <authorList>
            <consortium name="US DOE Joint Genome Institute (JGI-PGF)"/>
            <person name="Walter F."/>
            <person name="Albersmeier A."/>
            <person name="Kalinowski J."/>
            <person name="Ruckert C."/>
        </authorList>
    </citation>
    <scope>NUCLEOTIDE SEQUENCE</scope>
    <source>
        <strain evidence="2">VKM Ac-1321</strain>
    </source>
</reference>
<comment type="caution">
    <text evidence="2">The sequence shown here is derived from an EMBL/GenBank/DDBJ whole genome shotgun (WGS) entry which is preliminary data.</text>
</comment>
<keyword evidence="3" id="KW-1185">Reference proteome</keyword>
<gene>
    <name evidence="2" type="ORF">GCM10017581_025390</name>
</gene>
<feature type="region of interest" description="Disordered" evidence="1">
    <location>
        <begin position="76"/>
        <end position="141"/>
    </location>
</feature>